<proteinExistence type="predicted"/>
<evidence type="ECO:0000313" key="2">
    <source>
        <dbReference type="Proteomes" id="UP000093366"/>
    </source>
</evidence>
<dbReference type="OrthoDB" id="6313992at2"/>
<accession>A0A1C0TUX9</accession>
<protein>
    <submittedName>
        <fullName evidence="1">Uncharacterized protein</fullName>
    </submittedName>
</protein>
<organism evidence="1 2">
    <name type="scientific">Pseudoalteromonas luteoviolacea</name>
    <dbReference type="NCBI Taxonomy" id="43657"/>
    <lineage>
        <taxon>Bacteria</taxon>
        <taxon>Pseudomonadati</taxon>
        <taxon>Pseudomonadota</taxon>
        <taxon>Gammaproteobacteria</taxon>
        <taxon>Alteromonadales</taxon>
        <taxon>Pseudoalteromonadaceae</taxon>
        <taxon>Pseudoalteromonas</taxon>
    </lineage>
</organism>
<sequence length="115" mass="12972">MRPLIALLCVASSDGLAFEETLDFSERVIIPEVKTVSVSNYTRTQFDEAQTLRSNSVGAGNIGKIYSILTPDEKIQYKYEKGILSTTVTFDQYYTVSAPVKKSRKNTTQYIFWGK</sequence>
<gene>
    <name evidence="1" type="ORF">A7985_03510</name>
</gene>
<reference evidence="2" key="1">
    <citation type="submission" date="2016-07" db="EMBL/GenBank/DDBJ databases">
        <authorList>
            <person name="Florea S."/>
            <person name="Webb J.S."/>
            <person name="Jaromczyk J."/>
            <person name="Schardl C.L."/>
        </authorList>
    </citation>
    <scope>NUCLEOTIDE SEQUENCE [LARGE SCALE GENOMIC DNA]</scope>
    <source>
        <strain evidence="2">IPB1</strain>
    </source>
</reference>
<comment type="caution">
    <text evidence="1">The sequence shown here is derived from an EMBL/GenBank/DDBJ whole genome shotgun (WGS) entry which is preliminary data.</text>
</comment>
<name>A0A1C0TUX9_9GAMM</name>
<dbReference type="EMBL" id="MAUJ01000001">
    <property type="protein sequence ID" value="OCQ23034.1"/>
    <property type="molecule type" value="Genomic_DNA"/>
</dbReference>
<dbReference type="Proteomes" id="UP000093366">
    <property type="component" value="Unassembled WGS sequence"/>
</dbReference>
<dbReference type="AlphaFoldDB" id="A0A1C0TUX9"/>
<dbReference type="RefSeq" id="WP_065789023.1">
    <property type="nucleotide sequence ID" value="NZ_MAUJ01000001.1"/>
</dbReference>
<evidence type="ECO:0000313" key="1">
    <source>
        <dbReference type="EMBL" id="OCQ23034.1"/>
    </source>
</evidence>